<dbReference type="Proteomes" id="UP001244295">
    <property type="component" value="Unassembled WGS sequence"/>
</dbReference>
<sequence>MPTDDTLLSRPSADELTPLEVSQAALEGEENPNPMRTITPQERTASGMEYGTERPPSRIGRILLAPAVLGAAAAIGMGLMVALVRAKRMRHPHQ</sequence>
<reference evidence="3" key="1">
    <citation type="submission" date="2023-07" db="EMBL/GenBank/DDBJ databases">
        <title>Sorghum-associated microbial communities from plants grown in Nebraska, USA.</title>
        <authorList>
            <person name="Schachtman D."/>
        </authorList>
    </citation>
    <scope>NUCLEOTIDE SEQUENCE</scope>
    <source>
        <strain evidence="3">DS2795</strain>
    </source>
</reference>
<name>A0AAW8DUY7_9BURK</name>
<feature type="transmembrane region" description="Helical" evidence="2">
    <location>
        <begin position="62"/>
        <end position="84"/>
    </location>
</feature>
<evidence type="ECO:0000256" key="1">
    <source>
        <dbReference type="SAM" id="MobiDB-lite"/>
    </source>
</evidence>
<proteinExistence type="predicted"/>
<feature type="compositionally biased region" description="Polar residues" evidence="1">
    <location>
        <begin position="34"/>
        <end position="44"/>
    </location>
</feature>
<dbReference type="AlphaFoldDB" id="A0AAW8DUY7"/>
<protein>
    <submittedName>
        <fullName evidence="3">Uncharacterized protein</fullName>
    </submittedName>
</protein>
<dbReference type="EMBL" id="JAUSRR010000003">
    <property type="protein sequence ID" value="MDP9923271.1"/>
    <property type="molecule type" value="Genomic_DNA"/>
</dbReference>
<dbReference type="RefSeq" id="WP_307636791.1">
    <property type="nucleotide sequence ID" value="NZ_JAUSRR010000003.1"/>
</dbReference>
<evidence type="ECO:0000313" key="3">
    <source>
        <dbReference type="EMBL" id="MDP9923271.1"/>
    </source>
</evidence>
<keyword evidence="2" id="KW-1133">Transmembrane helix</keyword>
<keyword evidence="2" id="KW-0472">Membrane</keyword>
<comment type="caution">
    <text evidence="3">The sequence shown here is derived from an EMBL/GenBank/DDBJ whole genome shotgun (WGS) entry which is preliminary data.</text>
</comment>
<keyword evidence="2" id="KW-0812">Transmembrane</keyword>
<evidence type="ECO:0000256" key="2">
    <source>
        <dbReference type="SAM" id="Phobius"/>
    </source>
</evidence>
<gene>
    <name evidence="3" type="ORF">J2W25_002292</name>
</gene>
<feature type="region of interest" description="Disordered" evidence="1">
    <location>
        <begin position="25"/>
        <end position="55"/>
    </location>
</feature>
<evidence type="ECO:0000313" key="4">
    <source>
        <dbReference type="Proteomes" id="UP001244295"/>
    </source>
</evidence>
<organism evidence="3 4">
    <name type="scientific">Variovorax boronicumulans</name>
    <dbReference type="NCBI Taxonomy" id="436515"/>
    <lineage>
        <taxon>Bacteria</taxon>
        <taxon>Pseudomonadati</taxon>
        <taxon>Pseudomonadota</taxon>
        <taxon>Betaproteobacteria</taxon>
        <taxon>Burkholderiales</taxon>
        <taxon>Comamonadaceae</taxon>
        <taxon>Variovorax</taxon>
    </lineage>
</organism>
<accession>A0AAW8DUY7</accession>